<dbReference type="AlphaFoldDB" id="A0A4Y7JUN7"/>
<dbReference type="STRING" id="3469.A0A4Y7JUN7"/>
<proteinExistence type="predicted"/>
<name>A0A4Y7JUN7_PAPSO</name>
<dbReference type="Gramene" id="RZC63661">
    <property type="protein sequence ID" value="RZC63661"/>
    <property type="gene ID" value="C5167_025422"/>
</dbReference>
<gene>
    <name evidence="2" type="ORF">C5167_025422</name>
</gene>
<dbReference type="PROSITE" id="PS50090">
    <property type="entry name" value="MYB_LIKE"/>
    <property type="match status" value="1"/>
</dbReference>
<dbReference type="PANTHER" id="PTHR47430:SF4">
    <property type="entry name" value="GB|AAC33480.1"/>
    <property type="match status" value="1"/>
</dbReference>
<organism evidence="2 3">
    <name type="scientific">Papaver somniferum</name>
    <name type="common">Opium poppy</name>
    <dbReference type="NCBI Taxonomy" id="3469"/>
    <lineage>
        <taxon>Eukaryota</taxon>
        <taxon>Viridiplantae</taxon>
        <taxon>Streptophyta</taxon>
        <taxon>Embryophyta</taxon>
        <taxon>Tracheophyta</taxon>
        <taxon>Spermatophyta</taxon>
        <taxon>Magnoliopsida</taxon>
        <taxon>Ranunculales</taxon>
        <taxon>Papaveraceae</taxon>
        <taxon>Papaveroideae</taxon>
        <taxon>Papaver</taxon>
    </lineage>
</organism>
<sequence>MADVLAKNRNNVRDTWRRIQLSSLRTVNKDLRMRVHEERKSKHGLLRDNIGWQAISHKLATRTDAVLTSRLCMPGWLMQLNMYTKLSSSMVKDGIWDDVDDYRLLDELFKLDACCVDDVDWDNLLDHRSGDVCRKRWRQMVNHIGEHGIKSFMQQVEVLAKRYCPELLETREAFDSMPCDS</sequence>
<dbReference type="InterPro" id="IPR001005">
    <property type="entry name" value="SANT/Myb"/>
</dbReference>
<reference evidence="2 3" key="1">
    <citation type="journal article" date="2018" name="Science">
        <title>The opium poppy genome and morphinan production.</title>
        <authorList>
            <person name="Guo L."/>
            <person name="Winzer T."/>
            <person name="Yang X."/>
            <person name="Li Y."/>
            <person name="Ning Z."/>
            <person name="He Z."/>
            <person name="Teodor R."/>
            <person name="Lu Y."/>
            <person name="Bowser T.A."/>
            <person name="Graham I.A."/>
            <person name="Ye K."/>
        </authorList>
    </citation>
    <scope>NUCLEOTIDE SEQUENCE [LARGE SCALE GENOMIC DNA]</scope>
    <source>
        <strain evidence="3">cv. HN1</strain>
        <tissue evidence="2">Leaves</tissue>
    </source>
</reference>
<protein>
    <recommendedName>
        <fullName evidence="1">Myb-like domain-containing protein</fullName>
    </recommendedName>
</protein>
<keyword evidence="3" id="KW-1185">Reference proteome</keyword>
<dbReference type="PANTHER" id="PTHR47430">
    <property type="entry name" value="GB|AAC33480.1"/>
    <property type="match status" value="1"/>
</dbReference>
<dbReference type="EMBL" id="CM010719">
    <property type="protein sequence ID" value="RZC63661.1"/>
    <property type="molecule type" value="Genomic_DNA"/>
</dbReference>
<dbReference type="Proteomes" id="UP000316621">
    <property type="component" value="Chromosome 5"/>
</dbReference>
<evidence type="ECO:0000259" key="1">
    <source>
        <dbReference type="PROSITE" id="PS50090"/>
    </source>
</evidence>
<accession>A0A4Y7JUN7</accession>
<feature type="domain" description="Myb-like" evidence="1">
    <location>
        <begin position="88"/>
        <end position="141"/>
    </location>
</feature>
<evidence type="ECO:0000313" key="2">
    <source>
        <dbReference type="EMBL" id="RZC63661.1"/>
    </source>
</evidence>
<evidence type="ECO:0000313" key="3">
    <source>
        <dbReference type="Proteomes" id="UP000316621"/>
    </source>
</evidence>